<dbReference type="RefSeq" id="XP_038782675.1">
    <property type="nucleotide sequence ID" value="XM_038934400.1"/>
</dbReference>
<dbReference type="CDD" id="cd19481">
    <property type="entry name" value="RecA-like_protease"/>
    <property type="match status" value="1"/>
</dbReference>
<dbReference type="Pfam" id="PF00004">
    <property type="entry name" value="AAA"/>
    <property type="match status" value="1"/>
</dbReference>
<gene>
    <name evidence="3" type="ORF">GT037_009353</name>
</gene>
<dbReference type="SMART" id="SM00382">
    <property type="entry name" value="AAA"/>
    <property type="match status" value="1"/>
</dbReference>
<dbReference type="Proteomes" id="UP000596902">
    <property type="component" value="Unassembled WGS sequence"/>
</dbReference>
<sequence length="724" mass="82987">MEAQAHEKRPRSSSDASTGSGSGPIQQRPRTERLERTRSPTGAPIQQPSVIHRVRCFHTREYHTDHPSIACYLDIPAMPANANRTTPLCGQEPLLDLETYLAGRIGFSFVVFQEYDCEAYHKEIKSIFTRLPMPSMPQLISTQSKPYFQILEFGGPRAKATSEQIQLSESLEKALCDLRDLNTNWVKERGFGEDLVYPYARLYHFKHLFVEPFTQAPDPQQQIGLKVLFHYLTNRLTSIYEELAELSAARIASQEHWAMLFQPDDIVITTENGHLQAFTVTSCRLHSHNTLVIDCWSWEYDGNFFRKHTTLSHVWPSKSQQIAITELPVYPIRYAVDGVESGLRERGYTFWSCRRQKYVNYDVPLQGLGSQLANLRYMVDTEAYKLMHSRDDDPITKSELSDAVLESDVPPGGPFTLMLPATIKGYGFHNKKWNVLMVDHIRDIKWNSGVFEQRLVLQEGKKELVKALVTVHIEKSRDIKMDFMDGKGEGLIMLLHGGPGTGKTLTAESIAELVERPLYRVTCGDVGTDAESVEKYLESALYIGSTWDCVVLLDEADVFLEERTKMDLQRNALVSVFLRVLEYYDGILILTTNRIGTFDEAFKSRIQLALHYPPLNRDGRWEIWRNFVQSLSEAGENINTEEISRKLDILARHKLNGRQIRNTISTARQLARYKKETLRYTHVDQAVRVVNEFEKYVTDVHGHDDEEYAQDQGLRNDQALRDGD</sequence>
<feature type="compositionally biased region" description="Basic and acidic residues" evidence="1">
    <location>
        <begin position="29"/>
        <end position="38"/>
    </location>
</feature>
<dbReference type="AlphaFoldDB" id="A0A8H7AZ62"/>
<dbReference type="EMBL" id="JAAABM010000016">
    <property type="protein sequence ID" value="KAF7672322.1"/>
    <property type="molecule type" value="Genomic_DNA"/>
</dbReference>
<evidence type="ECO:0000259" key="2">
    <source>
        <dbReference type="SMART" id="SM00382"/>
    </source>
</evidence>
<proteinExistence type="predicted"/>
<dbReference type="Gene3D" id="3.40.50.300">
    <property type="entry name" value="P-loop containing nucleotide triphosphate hydrolases"/>
    <property type="match status" value="1"/>
</dbReference>
<keyword evidence="4" id="KW-1185">Reference proteome</keyword>
<dbReference type="InterPro" id="IPR054289">
    <property type="entry name" value="DUF7025"/>
</dbReference>
<dbReference type="InterPro" id="IPR027417">
    <property type="entry name" value="P-loop_NTPase"/>
</dbReference>
<comment type="caution">
    <text evidence="3">The sequence shown here is derived from an EMBL/GenBank/DDBJ whole genome shotgun (WGS) entry which is preliminary data.</text>
</comment>
<dbReference type="GO" id="GO:0005524">
    <property type="term" value="F:ATP binding"/>
    <property type="evidence" value="ECO:0007669"/>
    <property type="project" value="InterPro"/>
</dbReference>
<dbReference type="GeneID" id="62207578"/>
<reference evidence="3" key="1">
    <citation type="submission" date="2020-01" db="EMBL/GenBank/DDBJ databases">
        <authorList>
            <person name="Feng Z.H.Z."/>
        </authorList>
    </citation>
    <scope>NUCLEOTIDE SEQUENCE</scope>
    <source>
        <strain evidence="3">CBS107.38</strain>
    </source>
</reference>
<accession>A0A8H7AZ62</accession>
<name>A0A8H7AZ62_9PLEO</name>
<organism evidence="3 4">
    <name type="scientific">Alternaria burnsii</name>
    <dbReference type="NCBI Taxonomy" id="1187904"/>
    <lineage>
        <taxon>Eukaryota</taxon>
        <taxon>Fungi</taxon>
        <taxon>Dikarya</taxon>
        <taxon>Ascomycota</taxon>
        <taxon>Pezizomycotina</taxon>
        <taxon>Dothideomycetes</taxon>
        <taxon>Pleosporomycetidae</taxon>
        <taxon>Pleosporales</taxon>
        <taxon>Pleosporineae</taxon>
        <taxon>Pleosporaceae</taxon>
        <taxon>Alternaria</taxon>
        <taxon>Alternaria sect. Alternaria</taxon>
    </lineage>
</organism>
<dbReference type="InterPro" id="IPR003593">
    <property type="entry name" value="AAA+_ATPase"/>
</dbReference>
<dbReference type="Pfam" id="PF23232">
    <property type="entry name" value="AAA_lid_13"/>
    <property type="match status" value="1"/>
</dbReference>
<evidence type="ECO:0000256" key="1">
    <source>
        <dbReference type="SAM" id="MobiDB-lite"/>
    </source>
</evidence>
<dbReference type="Pfam" id="PF22942">
    <property type="entry name" value="DUF7025"/>
    <property type="match status" value="1"/>
</dbReference>
<evidence type="ECO:0000313" key="3">
    <source>
        <dbReference type="EMBL" id="KAF7672322.1"/>
    </source>
</evidence>
<reference evidence="3" key="2">
    <citation type="submission" date="2020-08" db="EMBL/GenBank/DDBJ databases">
        <title>Draft Genome Sequence of Cumin Blight Pathogen Alternaria burnsii.</title>
        <authorList>
            <person name="Feng Z."/>
        </authorList>
    </citation>
    <scope>NUCLEOTIDE SEQUENCE</scope>
    <source>
        <strain evidence="3">CBS107.38</strain>
    </source>
</reference>
<feature type="domain" description="AAA+ ATPase" evidence="2">
    <location>
        <begin position="489"/>
        <end position="616"/>
    </location>
</feature>
<dbReference type="InterPro" id="IPR056599">
    <property type="entry name" value="AAA_lid_fung"/>
</dbReference>
<evidence type="ECO:0000313" key="4">
    <source>
        <dbReference type="Proteomes" id="UP000596902"/>
    </source>
</evidence>
<dbReference type="InterPro" id="IPR003959">
    <property type="entry name" value="ATPase_AAA_core"/>
</dbReference>
<dbReference type="SUPFAM" id="SSF52540">
    <property type="entry name" value="P-loop containing nucleoside triphosphate hydrolases"/>
    <property type="match status" value="1"/>
</dbReference>
<dbReference type="PANTHER" id="PTHR46411:SF2">
    <property type="entry name" value="AAA+ ATPASE DOMAIN-CONTAINING PROTEIN"/>
    <property type="match status" value="1"/>
</dbReference>
<dbReference type="GO" id="GO:0016887">
    <property type="term" value="F:ATP hydrolysis activity"/>
    <property type="evidence" value="ECO:0007669"/>
    <property type="project" value="InterPro"/>
</dbReference>
<feature type="compositionally biased region" description="Basic and acidic residues" evidence="1">
    <location>
        <begin position="1"/>
        <end position="12"/>
    </location>
</feature>
<dbReference type="PANTHER" id="PTHR46411">
    <property type="entry name" value="FAMILY ATPASE, PUTATIVE-RELATED"/>
    <property type="match status" value="1"/>
</dbReference>
<feature type="region of interest" description="Disordered" evidence="1">
    <location>
        <begin position="1"/>
        <end position="45"/>
    </location>
</feature>
<protein>
    <recommendedName>
        <fullName evidence="2">AAA+ ATPase domain-containing protein</fullName>
    </recommendedName>
</protein>